<evidence type="ECO:0008006" key="3">
    <source>
        <dbReference type="Google" id="ProtNLM"/>
    </source>
</evidence>
<gene>
    <name evidence="1" type="ORF">DSCA_37430</name>
</gene>
<protein>
    <recommendedName>
        <fullName evidence="3">Thioesterase</fullName>
    </recommendedName>
</protein>
<dbReference type="CDD" id="cd03443">
    <property type="entry name" value="PaaI_thioesterase"/>
    <property type="match status" value="1"/>
</dbReference>
<dbReference type="Pfam" id="PF14539">
    <property type="entry name" value="DUF4442"/>
    <property type="match status" value="1"/>
</dbReference>
<dbReference type="EMBL" id="AP021874">
    <property type="protein sequence ID" value="BBO69813.1"/>
    <property type="molecule type" value="Genomic_DNA"/>
</dbReference>
<accession>A0A5K7YN22</accession>
<dbReference type="Gene3D" id="3.10.129.10">
    <property type="entry name" value="Hotdog Thioesterase"/>
    <property type="match status" value="1"/>
</dbReference>
<keyword evidence="2" id="KW-1185">Reference proteome</keyword>
<sequence length="128" mass="14046">MGLKVMALERGYVKLIAPIGGNENHIGSIYAGAIFTLAEMPGGALFMSTFDASRYYPVVKDLNLRFRRPSFGDVSIEISLSKEEIRRINGEVAEKGKADYELIGEIRDPADQVVALSCGLYQMRVNGS</sequence>
<name>A0A5K7YN22_9BACT</name>
<dbReference type="InterPro" id="IPR027961">
    <property type="entry name" value="DUF4442"/>
</dbReference>
<dbReference type="SUPFAM" id="SSF54637">
    <property type="entry name" value="Thioesterase/thiol ester dehydrase-isomerase"/>
    <property type="match status" value="1"/>
</dbReference>
<dbReference type="Proteomes" id="UP000427906">
    <property type="component" value="Chromosome"/>
</dbReference>
<dbReference type="RefSeq" id="WP_155317817.1">
    <property type="nucleotide sequence ID" value="NZ_AP021874.1"/>
</dbReference>
<evidence type="ECO:0000313" key="2">
    <source>
        <dbReference type="Proteomes" id="UP000427906"/>
    </source>
</evidence>
<dbReference type="AlphaFoldDB" id="A0A5K7YN22"/>
<reference evidence="1 2" key="1">
    <citation type="submission" date="2019-11" db="EMBL/GenBank/DDBJ databases">
        <title>Comparative genomics of hydrocarbon-degrading Desulfosarcina strains.</title>
        <authorList>
            <person name="Watanabe M."/>
            <person name="Kojima H."/>
            <person name="Fukui M."/>
        </authorList>
    </citation>
    <scope>NUCLEOTIDE SEQUENCE [LARGE SCALE GENOMIC DNA]</scope>
    <source>
        <strain evidence="1 2">PL12</strain>
    </source>
</reference>
<organism evidence="1 2">
    <name type="scientific">Desulfosarcina alkanivorans</name>
    <dbReference type="NCBI Taxonomy" id="571177"/>
    <lineage>
        <taxon>Bacteria</taxon>
        <taxon>Pseudomonadati</taxon>
        <taxon>Thermodesulfobacteriota</taxon>
        <taxon>Desulfobacteria</taxon>
        <taxon>Desulfobacterales</taxon>
        <taxon>Desulfosarcinaceae</taxon>
        <taxon>Desulfosarcina</taxon>
    </lineage>
</organism>
<proteinExistence type="predicted"/>
<dbReference type="InterPro" id="IPR029069">
    <property type="entry name" value="HotDog_dom_sf"/>
</dbReference>
<evidence type="ECO:0000313" key="1">
    <source>
        <dbReference type="EMBL" id="BBO69813.1"/>
    </source>
</evidence>
<dbReference type="KEGG" id="dalk:DSCA_37430"/>
<dbReference type="OrthoDB" id="9813158at2"/>